<dbReference type="InterPro" id="IPR012910">
    <property type="entry name" value="Plug_dom"/>
</dbReference>
<comment type="similarity">
    <text evidence="8 9">Belongs to the TonB-dependent receptor family.</text>
</comment>
<feature type="domain" description="TonB-dependent receptor plug" evidence="12">
    <location>
        <begin position="57"/>
        <end position="172"/>
    </location>
</feature>
<evidence type="ECO:0000256" key="8">
    <source>
        <dbReference type="PROSITE-ProRule" id="PRU01360"/>
    </source>
</evidence>
<evidence type="ECO:0000313" key="13">
    <source>
        <dbReference type="EMBL" id="MBC2665862.1"/>
    </source>
</evidence>
<comment type="subcellular location">
    <subcellularLocation>
        <location evidence="1 8">Cell outer membrane</location>
        <topology evidence="1 8">Multi-pass membrane protein</topology>
    </subcellularLocation>
</comment>
<dbReference type="PANTHER" id="PTHR47234:SF2">
    <property type="entry name" value="TONB-DEPENDENT RECEPTOR"/>
    <property type="match status" value="1"/>
</dbReference>
<keyword evidence="14" id="KW-1185">Reference proteome</keyword>
<feature type="chain" id="PRO_5030981613" evidence="10">
    <location>
        <begin position="24"/>
        <end position="965"/>
    </location>
</feature>
<dbReference type="PANTHER" id="PTHR47234">
    <property type="match status" value="1"/>
</dbReference>
<dbReference type="AlphaFoldDB" id="A0A7X1KLR8"/>
<dbReference type="EMBL" id="JACLAW010000007">
    <property type="protein sequence ID" value="MBC2665862.1"/>
    <property type="molecule type" value="Genomic_DNA"/>
</dbReference>
<keyword evidence="2 8" id="KW-0813">Transport</keyword>
<feature type="signal peptide" evidence="10">
    <location>
        <begin position="1"/>
        <end position="23"/>
    </location>
</feature>
<dbReference type="SUPFAM" id="SSF56935">
    <property type="entry name" value="Porins"/>
    <property type="match status" value="1"/>
</dbReference>
<evidence type="ECO:0000256" key="3">
    <source>
        <dbReference type="ARBA" id="ARBA00022452"/>
    </source>
</evidence>
<dbReference type="InterPro" id="IPR000531">
    <property type="entry name" value="Beta-barrel_TonB"/>
</dbReference>
<dbReference type="RefSeq" id="WP_185664133.1">
    <property type="nucleotide sequence ID" value="NZ_JACLAW010000007.1"/>
</dbReference>
<evidence type="ECO:0000256" key="7">
    <source>
        <dbReference type="ARBA" id="ARBA00023237"/>
    </source>
</evidence>
<dbReference type="InterPro" id="IPR036942">
    <property type="entry name" value="Beta-barrel_TonB_sf"/>
</dbReference>
<keyword evidence="5 9" id="KW-0798">TonB box</keyword>
<reference evidence="13 14" key="1">
    <citation type="submission" date="2020-08" db="EMBL/GenBank/DDBJ databases">
        <title>The genome sequence of type strain Novosphingobium flavum NBRC 111647.</title>
        <authorList>
            <person name="Liu Y."/>
        </authorList>
    </citation>
    <scope>NUCLEOTIDE SEQUENCE [LARGE SCALE GENOMIC DNA]</scope>
    <source>
        <strain evidence="13 14">NBRC 111647</strain>
    </source>
</reference>
<evidence type="ECO:0000256" key="5">
    <source>
        <dbReference type="ARBA" id="ARBA00023077"/>
    </source>
</evidence>
<gene>
    <name evidence="13" type="ORF">H7F51_10025</name>
</gene>
<dbReference type="InterPro" id="IPR039426">
    <property type="entry name" value="TonB-dep_rcpt-like"/>
</dbReference>
<evidence type="ECO:0000256" key="2">
    <source>
        <dbReference type="ARBA" id="ARBA00022448"/>
    </source>
</evidence>
<evidence type="ECO:0000313" key="14">
    <source>
        <dbReference type="Proteomes" id="UP000566813"/>
    </source>
</evidence>
<sequence>MRKVIFCALMLGASALASVQAQAQTAPQAADDAADKPAVTSEDIVVTGSRVITNGNNSPTPMTVVSTEQLLKVAPSTVVDAINLAPALQGSQTTASNPGGGQRNGAAAYLNLRNLGDLRTLVLFDGHRVVPTINAQNANVDSWVVPQLLIKRVDVVTGGVSAVYGSDAVSGVVNFVTDTQFTGVKFQASSGVSTYGDDHIVDVGAAFGTRFGNDRGHFEASLQYRQDPGLLTQLDRPFFAQSLGGAGAGTAASPYFNVANQRFSNSTFGGLITNGLLANLQFAQDGQLSAFNSGTASGTSNVAYGGDGSWYRLASIKSALEFIQAFGRFDYELTDSIHFYAQGAGTWNKTKNSFRSPLETVNIGWNNPYLDSVQQPYQATIQAQRISSPTGSFQFRRLIDIPGTAAQKTDTWMAMTGLDGGFGKDWKWNVQFSQSRSKLRAQNLANVDQGKFFAAANAVRNPSNPSQIVCNAALTNANYANCVPVNLFGPTSITPQALAYFMTTTTNINTTDLTEIEGSLTGSPFDTWAGPVKVALSGEYRRIGWSVAADAVPSDRADCNGIQFNNCTVNTVKWLQTTTPSLAGVSQKVTEGALEVDVPLAKDMAFAKELNVNGAIRQTHYSTTGDVTTWKVGATWRPVADLLLRGTHSRDIRAPNVFELYSPTSVAPSNFTDGLTGASLQNFGVGTVSNPNLTPERSNSWTAGIVYTPSYVPGLSVSVDFYSIKISNAIVLIQGNTAAIQTACAASLGAGACQDVIVRPNAWTDKTTANNPTAVYQKFLNIASFSTRGVDVEANYKTEIADHGLNLRALLSWQPKLTYDQGQFGVVDFGNVATAGTLTPASPGFKYTAIASFDITDQINLTWMQRGRGAMKAFAVPAGTTEKEFVGGNRVAPVTYSNVTLTFDVKHGGGDFQFYANVQNLFNQQPKVTYAGGNANPGLGLFGFFPANGDDVVGRYFTAGVRAKF</sequence>
<evidence type="ECO:0000256" key="6">
    <source>
        <dbReference type="ARBA" id="ARBA00023136"/>
    </source>
</evidence>
<dbReference type="Gene3D" id="2.170.130.10">
    <property type="entry name" value="TonB-dependent receptor, plug domain"/>
    <property type="match status" value="1"/>
</dbReference>
<keyword evidence="6 8" id="KW-0472">Membrane</keyword>
<protein>
    <submittedName>
        <fullName evidence="13">TonB-dependent receptor</fullName>
    </submittedName>
</protein>
<keyword evidence="10" id="KW-0732">Signal</keyword>
<evidence type="ECO:0000256" key="10">
    <source>
        <dbReference type="SAM" id="SignalP"/>
    </source>
</evidence>
<evidence type="ECO:0000256" key="9">
    <source>
        <dbReference type="RuleBase" id="RU003357"/>
    </source>
</evidence>
<evidence type="ECO:0000259" key="11">
    <source>
        <dbReference type="Pfam" id="PF00593"/>
    </source>
</evidence>
<keyword evidence="13" id="KW-0675">Receptor</keyword>
<feature type="domain" description="TonB-dependent receptor-like beta-barrel" evidence="11">
    <location>
        <begin position="400"/>
        <end position="921"/>
    </location>
</feature>
<evidence type="ECO:0000256" key="4">
    <source>
        <dbReference type="ARBA" id="ARBA00022692"/>
    </source>
</evidence>
<evidence type="ECO:0000259" key="12">
    <source>
        <dbReference type="Pfam" id="PF07715"/>
    </source>
</evidence>
<keyword evidence="3 8" id="KW-1134">Transmembrane beta strand</keyword>
<dbReference type="Pfam" id="PF00593">
    <property type="entry name" value="TonB_dep_Rec_b-barrel"/>
    <property type="match status" value="1"/>
</dbReference>
<dbReference type="Gene3D" id="2.40.170.20">
    <property type="entry name" value="TonB-dependent receptor, beta-barrel domain"/>
    <property type="match status" value="1"/>
</dbReference>
<dbReference type="Proteomes" id="UP000566813">
    <property type="component" value="Unassembled WGS sequence"/>
</dbReference>
<proteinExistence type="inferred from homology"/>
<evidence type="ECO:0000256" key="1">
    <source>
        <dbReference type="ARBA" id="ARBA00004571"/>
    </source>
</evidence>
<keyword evidence="4 8" id="KW-0812">Transmembrane</keyword>
<dbReference type="PROSITE" id="PS52016">
    <property type="entry name" value="TONB_DEPENDENT_REC_3"/>
    <property type="match status" value="1"/>
</dbReference>
<dbReference type="GO" id="GO:0009279">
    <property type="term" value="C:cell outer membrane"/>
    <property type="evidence" value="ECO:0007669"/>
    <property type="project" value="UniProtKB-SubCell"/>
</dbReference>
<accession>A0A7X1KLR8</accession>
<organism evidence="13 14">
    <name type="scientific">Novosphingobium flavum</name>
    <dbReference type="NCBI Taxonomy" id="1778672"/>
    <lineage>
        <taxon>Bacteria</taxon>
        <taxon>Pseudomonadati</taxon>
        <taxon>Pseudomonadota</taxon>
        <taxon>Alphaproteobacteria</taxon>
        <taxon>Sphingomonadales</taxon>
        <taxon>Sphingomonadaceae</taxon>
        <taxon>Novosphingobium</taxon>
    </lineage>
</organism>
<dbReference type="InterPro" id="IPR037066">
    <property type="entry name" value="Plug_dom_sf"/>
</dbReference>
<name>A0A7X1KLR8_9SPHN</name>
<keyword evidence="7 8" id="KW-0998">Cell outer membrane</keyword>
<comment type="caution">
    <text evidence="13">The sequence shown here is derived from an EMBL/GenBank/DDBJ whole genome shotgun (WGS) entry which is preliminary data.</text>
</comment>
<dbReference type="Pfam" id="PF07715">
    <property type="entry name" value="Plug"/>
    <property type="match status" value="1"/>
</dbReference>